<accession>A0A2S7KTZ5</accession>
<organism evidence="2 3">
    <name type="scientific">Polaribacter filamentus</name>
    <dbReference type="NCBI Taxonomy" id="53483"/>
    <lineage>
        <taxon>Bacteria</taxon>
        <taxon>Pseudomonadati</taxon>
        <taxon>Bacteroidota</taxon>
        <taxon>Flavobacteriia</taxon>
        <taxon>Flavobacteriales</taxon>
        <taxon>Flavobacteriaceae</taxon>
    </lineage>
</organism>
<evidence type="ECO:0000313" key="2">
    <source>
        <dbReference type="EMBL" id="PQB06109.1"/>
    </source>
</evidence>
<evidence type="ECO:0000313" key="3">
    <source>
        <dbReference type="Proteomes" id="UP000239522"/>
    </source>
</evidence>
<keyword evidence="1" id="KW-0472">Membrane</keyword>
<keyword evidence="1" id="KW-0812">Transmembrane</keyword>
<protein>
    <submittedName>
        <fullName evidence="2">Uncharacterized protein</fullName>
    </submittedName>
</protein>
<sequence length="245" mass="28612">MEKNKTGKYLKYAIGEIILVVIGILLALSISSWNIERNLGKSNEVYLVKLIQELNSNINRLDFLAFPSNTSIGLDSVVKNCLYILPRFSKGLEKSDYEFLLNNDMYLGSSQLNLNDATYEELLNTGKLYSFGSDSLVKAVKDYYKRYEREKYYNEMWKNMGVKGHDLYLGAMINLTNDHRFSPETFSLHNYPWVFDKNSKNYNDLQLGIEKFRINQRIDLTKCISLKEDTNKLIEIIEKELKEKY</sequence>
<keyword evidence="1" id="KW-1133">Transmembrane helix</keyword>
<reference evidence="2 3" key="1">
    <citation type="submission" date="2016-11" db="EMBL/GenBank/DDBJ databases">
        <title>Trade-off between light-utilization and light-protection in marine flavobacteria.</title>
        <authorList>
            <person name="Kumagai Y."/>
        </authorList>
    </citation>
    <scope>NUCLEOTIDE SEQUENCE [LARGE SCALE GENOMIC DNA]</scope>
    <source>
        <strain evidence="2 3">ATCC 700397</strain>
    </source>
</reference>
<dbReference type="Pfam" id="PF19578">
    <property type="entry name" value="DUF6090"/>
    <property type="match status" value="1"/>
</dbReference>
<gene>
    <name evidence="2" type="ORF">BST83_02110</name>
</gene>
<proteinExistence type="predicted"/>
<evidence type="ECO:0000256" key="1">
    <source>
        <dbReference type="SAM" id="Phobius"/>
    </source>
</evidence>
<dbReference type="InterPro" id="IPR045749">
    <property type="entry name" value="DUF6090"/>
</dbReference>
<comment type="caution">
    <text evidence="2">The sequence shown here is derived from an EMBL/GenBank/DDBJ whole genome shotgun (WGS) entry which is preliminary data.</text>
</comment>
<keyword evidence="3" id="KW-1185">Reference proteome</keyword>
<dbReference type="AlphaFoldDB" id="A0A2S7KTZ5"/>
<feature type="transmembrane region" description="Helical" evidence="1">
    <location>
        <begin position="12"/>
        <end position="33"/>
    </location>
</feature>
<name>A0A2S7KTZ5_9FLAO</name>
<dbReference type="Proteomes" id="UP000239522">
    <property type="component" value="Unassembled WGS sequence"/>
</dbReference>
<dbReference type="EMBL" id="MQUA01000013">
    <property type="protein sequence ID" value="PQB06109.1"/>
    <property type="molecule type" value="Genomic_DNA"/>
</dbReference>